<organism evidence="2 3">
    <name type="scientific">Agrobacterium rosae</name>
    <dbReference type="NCBI Taxonomy" id="1972867"/>
    <lineage>
        <taxon>Bacteria</taxon>
        <taxon>Pseudomonadati</taxon>
        <taxon>Pseudomonadota</taxon>
        <taxon>Alphaproteobacteria</taxon>
        <taxon>Hyphomicrobiales</taxon>
        <taxon>Rhizobiaceae</taxon>
        <taxon>Rhizobium/Agrobacterium group</taxon>
        <taxon>Agrobacterium</taxon>
    </lineage>
</organism>
<evidence type="ECO:0000313" key="3">
    <source>
        <dbReference type="Proteomes" id="UP000237447"/>
    </source>
</evidence>
<keyword evidence="1" id="KW-0472">Membrane</keyword>
<sequence>MFVEVKLLKEDRGFWVRWSLCAAMMRTRLPQTASLLSVLAYTIVLSDKYTELADGLNAPTGMVVAAQLKSMFMGGFVTLLAMGMYWLLCPRPIKNFRDRRDYVDYVVRGLDPDELNIALETLSDIPPDAVVQLSDLRVKIADLTNAKEEGIATPVLISDYYTFVDRRGMRAPMFCFSMLSIGAMLFLLPAAISVITALPSAMEIFDDRGQSFGLP</sequence>
<accession>A0AAE5S1H1</accession>
<evidence type="ECO:0000313" key="2">
    <source>
        <dbReference type="EMBL" id="POO54319.1"/>
    </source>
</evidence>
<feature type="transmembrane region" description="Helical" evidence="1">
    <location>
        <begin position="70"/>
        <end position="89"/>
    </location>
</feature>
<evidence type="ECO:0000256" key="1">
    <source>
        <dbReference type="SAM" id="Phobius"/>
    </source>
</evidence>
<dbReference type="Proteomes" id="UP000237447">
    <property type="component" value="Unassembled WGS sequence"/>
</dbReference>
<proteinExistence type="predicted"/>
<keyword evidence="1" id="KW-0812">Transmembrane</keyword>
<reference evidence="2 3" key="1">
    <citation type="journal article" date="2018" name="Syst. Appl. Microbiol.">
        <title>Agrobacterium rosae sp. nov., isolated from galls on different agricultural crops.</title>
        <authorList>
            <person name="Kuzmanovic N."/>
            <person name="Pulawska J."/>
            <person name="Smalla K."/>
            <person name="Nesme X."/>
        </authorList>
    </citation>
    <scope>NUCLEOTIDE SEQUENCE [LARGE SCALE GENOMIC DNA]</scope>
    <source>
        <strain evidence="2 3">NCPPB 1650</strain>
    </source>
</reference>
<name>A0AAE5S1H1_9HYPH</name>
<comment type="caution">
    <text evidence="2">The sequence shown here is derived from an EMBL/GenBank/DDBJ whole genome shotgun (WGS) entry which is preliminary data.</text>
</comment>
<dbReference type="EMBL" id="NXEJ01000001">
    <property type="protein sequence ID" value="POO54319.1"/>
    <property type="molecule type" value="Genomic_DNA"/>
</dbReference>
<gene>
    <name evidence="2" type="ORF">CPJ18_02120</name>
</gene>
<protein>
    <submittedName>
        <fullName evidence="2">Uncharacterized protein</fullName>
    </submittedName>
</protein>
<feature type="transmembrane region" description="Helical" evidence="1">
    <location>
        <begin position="174"/>
        <end position="198"/>
    </location>
</feature>
<dbReference type="AlphaFoldDB" id="A0AAE5S1H1"/>
<keyword evidence="1" id="KW-1133">Transmembrane helix</keyword>